<dbReference type="Pfam" id="PF00483">
    <property type="entry name" value="NTP_transferase"/>
    <property type="match status" value="1"/>
</dbReference>
<dbReference type="SUPFAM" id="SSF53448">
    <property type="entry name" value="Nucleotide-diphospho-sugar transferases"/>
    <property type="match status" value="1"/>
</dbReference>
<keyword evidence="3" id="KW-0808">Transferase</keyword>
<reference evidence="3" key="1">
    <citation type="submission" date="2019-02" db="EMBL/GenBank/DDBJ databases">
        <authorList>
            <person name="Gruber-Vodicka R. H."/>
            <person name="Seah K. B. B."/>
        </authorList>
    </citation>
    <scope>NUCLEOTIDE SEQUENCE</scope>
    <source>
        <strain evidence="3">BECK_BZ163</strain>
        <strain evidence="5">BECK_BZ164</strain>
        <strain evidence="4">BECK_BZ165</strain>
    </source>
</reference>
<sequence>MKHNPTFAFTSNGRNSFPSKTDGRHKTAVSEHGYNHAKRPIRAILLAAGFGTRLRPLTDTVPKCLVPIKGKPLLEIWLERLSQAGLGPFLVNTHYLADQVAAFIQVSPYRDRVKLVYEQDLLGTAGTLIANLDFFQGGDGLLIHADNYCLADFPAFVAAHRRRPPECVMTMMVFRTDSPSSCGIVELDQRRVVAGFHEKSADPPGNLANGAVYILSAELIKEMGRDLVHARDFSTQIVPRFTGRIYTHETTGTFLDIGTPESYKRANE</sequence>
<dbReference type="InterPro" id="IPR005835">
    <property type="entry name" value="NTP_transferase_dom"/>
</dbReference>
<dbReference type="CDD" id="cd04181">
    <property type="entry name" value="NTP_transferase"/>
    <property type="match status" value="1"/>
</dbReference>
<dbReference type="InterPro" id="IPR029044">
    <property type="entry name" value="Nucleotide-diphossugar_trans"/>
</dbReference>
<feature type="compositionally biased region" description="Polar residues" evidence="1">
    <location>
        <begin position="7"/>
        <end position="19"/>
    </location>
</feature>
<evidence type="ECO:0000259" key="2">
    <source>
        <dbReference type="Pfam" id="PF00483"/>
    </source>
</evidence>
<feature type="region of interest" description="Disordered" evidence="1">
    <location>
        <begin position="1"/>
        <end position="32"/>
    </location>
</feature>
<feature type="domain" description="Nucleotidyl transferase" evidence="2">
    <location>
        <begin position="43"/>
        <end position="267"/>
    </location>
</feature>
<dbReference type="EMBL" id="CAADEZ010000106">
    <property type="protein sequence ID" value="VFJ52795.1"/>
    <property type="molecule type" value="Genomic_DNA"/>
</dbReference>
<gene>
    <name evidence="3" type="ORF">BECKFM1743A_GA0114220_101068</name>
    <name evidence="5" type="ORF">BECKFM1743B_GA0114221_100878</name>
    <name evidence="4" type="ORF">BECKFM1743C_GA0114222_104082</name>
</gene>
<name>A0A450SHR0_9GAMM</name>
<organism evidence="3">
    <name type="scientific">Candidatus Kentrum sp. FM</name>
    <dbReference type="NCBI Taxonomy" id="2126340"/>
    <lineage>
        <taxon>Bacteria</taxon>
        <taxon>Pseudomonadati</taxon>
        <taxon>Pseudomonadota</taxon>
        <taxon>Gammaproteobacteria</taxon>
        <taxon>Candidatus Kentrum</taxon>
    </lineage>
</organism>
<dbReference type="GO" id="GO:0016779">
    <property type="term" value="F:nucleotidyltransferase activity"/>
    <property type="evidence" value="ECO:0007669"/>
    <property type="project" value="UniProtKB-KW"/>
</dbReference>
<dbReference type="EMBL" id="CAADFL010000087">
    <property type="protein sequence ID" value="VFK08932.1"/>
    <property type="molecule type" value="Genomic_DNA"/>
</dbReference>
<proteinExistence type="predicted"/>
<accession>A0A450SHR0</accession>
<dbReference type="PANTHER" id="PTHR22572">
    <property type="entry name" value="SUGAR-1-PHOSPHATE GUANYL TRANSFERASE"/>
    <property type="match status" value="1"/>
</dbReference>
<evidence type="ECO:0000313" key="3">
    <source>
        <dbReference type="EMBL" id="VFJ52795.1"/>
    </source>
</evidence>
<evidence type="ECO:0000313" key="5">
    <source>
        <dbReference type="EMBL" id="VFK08932.1"/>
    </source>
</evidence>
<dbReference type="AlphaFoldDB" id="A0A450SHR0"/>
<dbReference type="InterPro" id="IPR050486">
    <property type="entry name" value="Mannose-1P_guanyltransferase"/>
</dbReference>
<dbReference type="Gene3D" id="3.90.550.10">
    <property type="entry name" value="Spore Coat Polysaccharide Biosynthesis Protein SpsA, Chain A"/>
    <property type="match status" value="1"/>
</dbReference>
<keyword evidence="3" id="KW-0548">Nucleotidyltransferase</keyword>
<dbReference type="EMBL" id="CAADFA010000408">
    <property type="protein sequence ID" value="VFJ65985.1"/>
    <property type="molecule type" value="Genomic_DNA"/>
</dbReference>
<protein>
    <submittedName>
        <fullName evidence="3">Mannose-1-phosphate guanylyltransferase</fullName>
    </submittedName>
</protein>
<evidence type="ECO:0000313" key="4">
    <source>
        <dbReference type="EMBL" id="VFJ65985.1"/>
    </source>
</evidence>
<evidence type="ECO:0000256" key="1">
    <source>
        <dbReference type="SAM" id="MobiDB-lite"/>
    </source>
</evidence>